<dbReference type="Pfam" id="PF01569">
    <property type="entry name" value="PAP2"/>
    <property type="match status" value="1"/>
</dbReference>
<dbReference type="GO" id="GO:0006644">
    <property type="term" value="P:phospholipid metabolic process"/>
    <property type="evidence" value="ECO:0007669"/>
    <property type="project" value="InterPro"/>
</dbReference>
<dbReference type="FunCoup" id="B3MB52">
    <property type="interactions" value="109"/>
</dbReference>
<protein>
    <recommendedName>
        <fullName evidence="7">Phosphatidic acid phosphatase type 2/haloperoxidase domain-containing protein</fullName>
    </recommendedName>
</protein>
<dbReference type="eggNOG" id="KOG3030">
    <property type="taxonomic scope" value="Eukaryota"/>
</dbReference>
<evidence type="ECO:0000256" key="4">
    <source>
        <dbReference type="ARBA" id="ARBA00022989"/>
    </source>
</evidence>
<name>B3MB52_DROAN</name>
<dbReference type="STRING" id="7217.B3MB52"/>
<evidence type="ECO:0000256" key="3">
    <source>
        <dbReference type="ARBA" id="ARBA00022692"/>
    </source>
</evidence>
<dbReference type="GeneID" id="6493847"/>
<dbReference type="Gene3D" id="1.20.144.10">
    <property type="entry name" value="Phosphatidic acid phosphatase type 2/haloperoxidase"/>
    <property type="match status" value="1"/>
</dbReference>
<feature type="transmembrane region" description="Helical" evidence="6">
    <location>
        <begin position="208"/>
        <end position="228"/>
    </location>
</feature>
<evidence type="ECO:0000313" key="9">
    <source>
        <dbReference type="Proteomes" id="UP000007801"/>
    </source>
</evidence>
<evidence type="ECO:0000256" key="2">
    <source>
        <dbReference type="ARBA" id="ARBA00008816"/>
    </source>
</evidence>
<dbReference type="KEGG" id="dan:6493847"/>
<feature type="transmembrane region" description="Helical" evidence="6">
    <location>
        <begin position="12"/>
        <end position="30"/>
    </location>
</feature>
<dbReference type="GO" id="GO:0007165">
    <property type="term" value="P:signal transduction"/>
    <property type="evidence" value="ECO:0007669"/>
    <property type="project" value="TreeGrafter"/>
</dbReference>
<proteinExistence type="inferred from homology"/>
<dbReference type="GO" id="GO:0008195">
    <property type="term" value="F:phosphatidate phosphatase activity"/>
    <property type="evidence" value="ECO:0007669"/>
    <property type="project" value="TreeGrafter"/>
</dbReference>
<feature type="transmembrane region" description="Helical" evidence="6">
    <location>
        <begin position="240"/>
        <end position="259"/>
    </location>
</feature>
<dbReference type="GO" id="GO:0046839">
    <property type="term" value="P:phospholipid dephosphorylation"/>
    <property type="evidence" value="ECO:0007669"/>
    <property type="project" value="TreeGrafter"/>
</dbReference>
<evidence type="ECO:0000313" key="8">
    <source>
        <dbReference type="EMBL" id="EDV41353.1"/>
    </source>
</evidence>
<sequence>MSFSLRISTPVRLLVDLALIGLILVIVENFPRIWGPPTTRGFFCDDQSLMYPYHENTISPPILHLLGLYLPLLSLVLLESFLCRSKGACSWSHYWPVYNVVRWFLYGYVFNDLLKSIGKNTIGRLRPHFFAACRPVFANGSTCADLAHKVIQEYHEVYICQPQLSGASEEVLKDLRVSFPSGHSAMAFYGLVFVALHIRWRRWPLPGSLLGPVIQLVCVVVAWFVALSRVMDYKHHWSDVAAGSLLGVAAAFLAVRAAALEESQRIAMDAPANTAQVGPTETEASRGQPVHHDLCLVTCQTSN</sequence>
<dbReference type="InterPro" id="IPR043216">
    <property type="entry name" value="PAP-like"/>
</dbReference>
<dbReference type="InterPro" id="IPR000326">
    <property type="entry name" value="PAP2/HPO"/>
</dbReference>
<feature type="transmembrane region" description="Helical" evidence="6">
    <location>
        <begin position="62"/>
        <end position="82"/>
    </location>
</feature>
<dbReference type="PhylomeDB" id="B3MB52"/>
<keyword evidence="5 6" id="KW-0472">Membrane</keyword>
<comment type="subcellular location">
    <subcellularLocation>
        <location evidence="1">Membrane</location>
        <topology evidence="1">Multi-pass membrane protein</topology>
    </subcellularLocation>
</comment>
<dbReference type="Proteomes" id="UP000007801">
    <property type="component" value="Unassembled WGS sequence"/>
</dbReference>
<reference evidence="8 9" key="1">
    <citation type="journal article" date="2007" name="Nature">
        <title>Evolution of genes and genomes on the Drosophila phylogeny.</title>
        <authorList>
            <consortium name="Drosophila 12 Genomes Consortium"/>
            <person name="Clark A.G."/>
            <person name="Eisen M.B."/>
            <person name="Smith D.R."/>
            <person name="Bergman C.M."/>
            <person name="Oliver B."/>
            <person name="Markow T.A."/>
            <person name="Kaufman T.C."/>
            <person name="Kellis M."/>
            <person name="Gelbart W."/>
            <person name="Iyer V.N."/>
            <person name="Pollard D.A."/>
            <person name="Sackton T.B."/>
            <person name="Larracuente A.M."/>
            <person name="Singh N.D."/>
            <person name="Abad J.P."/>
            <person name="Abt D.N."/>
            <person name="Adryan B."/>
            <person name="Aguade M."/>
            <person name="Akashi H."/>
            <person name="Anderson W.W."/>
            <person name="Aquadro C.F."/>
            <person name="Ardell D.H."/>
            <person name="Arguello R."/>
            <person name="Artieri C.G."/>
            <person name="Barbash D.A."/>
            <person name="Barker D."/>
            <person name="Barsanti P."/>
            <person name="Batterham P."/>
            <person name="Batzoglou S."/>
            <person name="Begun D."/>
            <person name="Bhutkar A."/>
            <person name="Blanco E."/>
            <person name="Bosak S.A."/>
            <person name="Bradley R.K."/>
            <person name="Brand A.D."/>
            <person name="Brent M.R."/>
            <person name="Brooks A.N."/>
            <person name="Brown R.H."/>
            <person name="Butlin R.K."/>
            <person name="Caggese C."/>
            <person name="Calvi B.R."/>
            <person name="Bernardo de Carvalho A."/>
            <person name="Caspi A."/>
            <person name="Castrezana S."/>
            <person name="Celniker S.E."/>
            <person name="Chang J.L."/>
            <person name="Chapple C."/>
            <person name="Chatterji S."/>
            <person name="Chinwalla A."/>
            <person name="Civetta A."/>
            <person name="Clifton S.W."/>
            <person name="Comeron J.M."/>
            <person name="Costello J.C."/>
            <person name="Coyne J.A."/>
            <person name="Daub J."/>
            <person name="David R.G."/>
            <person name="Delcher A.L."/>
            <person name="Delehaunty K."/>
            <person name="Do C.B."/>
            <person name="Ebling H."/>
            <person name="Edwards K."/>
            <person name="Eickbush T."/>
            <person name="Evans J.D."/>
            <person name="Filipski A."/>
            <person name="Findeiss S."/>
            <person name="Freyhult E."/>
            <person name="Fulton L."/>
            <person name="Fulton R."/>
            <person name="Garcia A.C."/>
            <person name="Gardiner A."/>
            <person name="Garfield D.A."/>
            <person name="Garvin B.E."/>
            <person name="Gibson G."/>
            <person name="Gilbert D."/>
            <person name="Gnerre S."/>
            <person name="Godfrey J."/>
            <person name="Good R."/>
            <person name="Gotea V."/>
            <person name="Gravely B."/>
            <person name="Greenberg A.J."/>
            <person name="Griffiths-Jones S."/>
            <person name="Gross S."/>
            <person name="Guigo R."/>
            <person name="Gustafson E.A."/>
            <person name="Haerty W."/>
            <person name="Hahn M.W."/>
            <person name="Halligan D.L."/>
            <person name="Halpern A.L."/>
            <person name="Halter G.M."/>
            <person name="Han M.V."/>
            <person name="Heger A."/>
            <person name="Hillier L."/>
            <person name="Hinrichs A.S."/>
            <person name="Holmes I."/>
            <person name="Hoskins R.A."/>
            <person name="Hubisz M.J."/>
            <person name="Hultmark D."/>
            <person name="Huntley M.A."/>
            <person name="Jaffe D.B."/>
            <person name="Jagadeeshan S."/>
            <person name="Jeck W.R."/>
            <person name="Johnson J."/>
            <person name="Jones C.D."/>
            <person name="Jordan W.C."/>
            <person name="Karpen G.H."/>
            <person name="Kataoka E."/>
            <person name="Keightley P.D."/>
            <person name="Kheradpour P."/>
            <person name="Kirkness E.F."/>
            <person name="Koerich L.B."/>
            <person name="Kristiansen K."/>
            <person name="Kudrna D."/>
            <person name="Kulathinal R.J."/>
            <person name="Kumar S."/>
            <person name="Kwok R."/>
            <person name="Lander E."/>
            <person name="Langley C.H."/>
            <person name="Lapoint R."/>
            <person name="Lazzaro B.P."/>
            <person name="Lee S.J."/>
            <person name="Levesque L."/>
            <person name="Li R."/>
            <person name="Lin C.F."/>
            <person name="Lin M.F."/>
            <person name="Lindblad-Toh K."/>
            <person name="Llopart A."/>
            <person name="Long M."/>
            <person name="Low L."/>
            <person name="Lozovsky E."/>
            <person name="Lu J."/>
            <person name="Luo M."/>
            <person name="Machado C.A."/>
            <person name="Makalowski W."/>
            <person name="Marzo M."/>
            <person name="Matsuda M."/>
            <person name="Matzkin L."/>
            <person name="McAllister B."/>
            <person name="McBride C.S."/>
            <person name="McKernan B."/>
            <person name="McKernan K."/>
            <person name="Mendez-Lago M."/>
            <person name="Minx P."/>
            <person name="Mollenhauer M.U."/>
            <person name="Montooth K."/>
            <person name="Mount S.M."/>
            <person name="Mu X."/>
            <person name="Myers E."/>
            <person name="Negre B."/>
            <person name="Newfeld S."/>
            <person name="Nielsen R."/>
            <person name="Noor M.A."/>
            <person name="O'Grady P."/>
            <person name="Pachter L."/>
            <person name="Papaceit M."/>
            <person name="Parisi M.J."/>
            <person name="Parisi M."/>
            <person name="Parts L."/>
            <person name="Pedersen J.S."/>
            <person name="Pesole G."/>
            <person name="Phillippy A.M."/>
            <person name="Ponting C.P."/>
            <person name="Pop M."/>
            <person name="Porcelli D."/>
            <person name="Powell J.R."/>
            <person name="Prohaska S."/>
            <person name="Pruitt K."/>
            <person name="Puig M."/>
            <person name="Quesneville H."/>
            <person name="Ram K.R."/>
            <person name="Rand D."/>
            <person name="Rasmussen M.D."/>
            <person name="Reed L.K."/>
            <person name="Reenan R."/>
            <person name="Reily A."/>
            <person name="Remington K.A."/>
            <person name="Rieger T.T."/>
            <person name="Ritchie M.G."/>
            <person name="Robin C."/>
            <person name="Rogers Y.H."/>
            <person name="Rohde C."/>
            <person name="Rozas J."/>
            <person name="Rubenfield M.J."/>
            <person name="Ruiz A."/>
            <person name="Russo S."/>
            <person name="Salzberg S.L."/>
            <person name="Sanchez-Gracia A."/>
            <person name="Saranga D.J."/>
            <person name="Sato H."/>
            <person name="Schaeffer S.W."/>
            <person name="Schatz M.C."/>
            <person name="Schlenke T."/>
            <person name="Schwartz R."/>
            <person name="Segarra C."/>
            <person name="Singh R.S."/>
            <person name="Sirot L."/>
            <person name="Sirota M."/>
            <person name="Sisneros N.B."/>
            <person name="Smith C.D."/>
            <person name="Smith T.F."/>
            <person name="Spieth J."/>
            <person name="Stage D.E."/>
            <person name="Stark A."/>
            <person name="Stephan W."/>
            <person name="Strausberg R.L."/>
            <person name="Strempel S."/>
            <person name="Sturgill D."/>
            <person name="Sutton G."/>
            <person name="Sutton G.G."/>
            <person name="Tao W."/>
            <person name="Teichmann S."/>
            <person name="Tobari Y.N."/>
            <person name="Tomimura Y."/>
            <person name="Tsolas J.M."/>
            <person name="Valente V.L."/>
            <person name="Venter E."/>
            <person name="Venter J.C."/>
            <person name="Vicario S."/>
            <person name="Vieira F.G."/>
            <person name="Vilella A.J."/>
            <person name="Villasante A."/>
            <person name="Walenz B."/>
            <person name="Wang J."/>
            <person name="Wasserman M."/>
            <person name="Watts T."/>
            <person name="Wilson D."/>
            <person name="Wilson R.K."/>
            <person name="Wing R.A."/>
            <person name="Wolfner M.F."/>
            <person name="Wong A."/>
            <person name="Wong G.K."/>
            <person name="Wu C.I."/>
            <person name="Wu G."/>
            <person name="Yamamoto D."/>
            <person name="Yang H.P."/>
            <person name="Yang S.P."/>
            <person name="Yorke J.A."/>
            <person name="Yoshida K."/>
            <person name="Zdobnov E."/>
            <person name="Zhang P."/>
            <person name="Zhang Y."/>
            <person name="Zimin A.V."/>
            <person name="Baldwin J."/>
            <person name="Abdouelleil A."/>
            <person name="Abdulkadir J."/>
            <person name="Abebe A."/>
            <person name="Abera B."/>
            <person name="Abreu J."/>
            <person name="Acer S.C."/>
            <person name="Aftuck L."/>
            <person name="Alexander A."/>
            <person name="An P."/>
            <person name="Anderson E."/>
            <person name="Anderson S."/>
            <person name="Arachi H."/>
            <person name="Azer M."/>
            <person name="Bachantsang P."/>
            <person name="Barry A."/>
            <person name="Bayul T."/>
            <person name="Berlin A."/>
            <person name="Bessette D."/>
            <person name="Bloom T."/>
            <person name="Blye J."/>
            <person name="Boguslavskiy L."/>
            <person name="Bonnet C."/>
            <person name="Boukhgalter B."/>
            <person name="Bourzgui I."/>
            <person name="Brown A."/>
            <person name="Cahill P."/>
            <person name="Channer S."/>
            <person name="Cheshatsang Y."/>
            <person name="Chuda L."/>
            <person name="Citroen M."/>
            <person name="Collymore A."/>
            <person name="Cooke P."/>
            <person name="Costello M."/>
            <person name="D'Aco K."/>
            <person name="Daza R."/>
            <person name="De Haan G."/>
            <person name="DeGray S."/>
            <person name="DeMaso C."/>
            <person name="Dhargay N."/>
            <person name="Dooley K."/>
            <person name="Dooley E."/>
            <person name="Doricent M."/>
            <person name="Dorje P."/>
            <person name="Dorjee K."/>
            <person name="Dupes A."/>
            <person name="Elong R."/>
            <person name="Falk J."/>
            <person name="Farina A."/>
            <person name="Faro S."/>
            <person name="Ferguson D."/>
            <person name="Fisher S."/>
            <person name="Foley C.D."/>
            <person name="Franke A."/>
            <person name="Friedrich D."/>
            <person name="Gadbois L."/>
            <person name="Gearin G."/>
            <person name="Gearin C.R."/>
            <person name="Giannoukos G."/>
            <person name="Goode T."/>
            <person name="Graham J."/>
            <person name="Grandbois E."/>
            <person name="Grewal S."/>
            <person name="Gyaltsen K."/>
            <person name="Hafez N."/>
            <person name="Hagos B."/>
            <person name="Hall J."/>
            <person name="Henson C."/>
            <person name="Hollinger A."/>
            <person name="Honan T."/>
            <person name="Huard M.D."/>
            <person name="Hughes L."/>
            <person name="Hurhula B."/>
            <person name="Husby M.E."/>
            <person name="Kamat A."/>
            <person name="Kanga B."/>
            <person name="Kashin S."/>
            <person name="Khazanovich D."/>
            <person name="Kisner P."/>
            <person name="Lance K."/>
            <person name="Lara M."/>
            <person name="Lee W."/>
            <person name="Lennon N."/>
            <person name="Letendre F."/>
            <person name="LeVine R."/>
            <person name="Lipovsky A."/>
            <person name="Liu X."/>
            <person name="Liu J."/>
            <person name="Liu S."/>
            <person name="Lokyitsang T."/>
            <person name="Lokyitsang Y."/>
            <person name="Lubonja R."/>
            <person name="Lui A."/>
            <person name="MacDonald P."/>
            <person name="Magnisalis V."/>
            <person name="Maru K."/>
            <person name="Matthews C."/>
            <person name="McCusker W."/>
            <person name="McDonough S."/>
            <person name="Mehta T."/>
            <person name="Meldrim J."/>
            <person name="Meneus L."/>
            <person name="Mihai O."/>
            <person name="Mihalev A."/>
            <person name="Mihova T."/>
            <person name="Mittelman R."/>
            <person name="Mlenga V."/>
            <person name="Montmayeur A."/>
            <person name="Mulrain L."/>
            <person name="Navidi A."/>
            <person name="Naylor J."/>
            <person name="Negash T."/>
            <person name="Nguyen T."/>
            <person name="Nguyen N."/>
            <person name="Nicol R."/>
            <person name="Norbu C."/>
            <person name="Norbu N."/>
            <person name="Novod N."/>
            <person name="O'Neill B."/>
            <person name="Osman S."/>
            <person name="Markiewicz E."/>
            <person name="Oyono O.L."/>
            <person name="Patti C."/>
            <person name="Phunkhang P."/>
            <person name="Pierre F."/>
            <person name="Priest M."/>
            <person name="Raghuraman S."/>
            <person name="Rege F."/>
            <person name="Reyes R."/>
            <person name="Rise C."/>
            <person name="Rogov P."/>
            <person name="Ross K."/>
            <person name="Ryan E."/>
            <person name="Settipalli S."/>
            <person name="Shea T."/>
            <person name="Sherpa N."/>
            <person name="Shi L."/>
            <person name="Shih D."/>
            <person name="Sparrow T."/>
            <person name="Spaulding J."/>
            <person name="Stalker J."/>
            <person name="Stange-Thomann N."/>
            <person name="Stavropoulos S."/>
            <person name="Stone C."/>
            <person name="Strader C."/>
            <person name="Tesfaye S."/>
            <person name="Thomson T."/>
            <person name="Thoulutsang Y."/>
            <person name="Thoulutsang D."/>
            <person name="Topham K."/>
            <person name="Topping I."/>
            <person name="Tsamla T."/>
            <person name="Vassiliev H."/>
            <person name="Vo A."/>
            <person name="Wangchuk T."/>
            <person name="Wangdi T."/>
            <person name="Weiand M."/>
            <person name="Wilkinson J."/>
            <person name="Wilson A."/>
            <person name="Yadav S."/>
            <person name="Young G."/>
            <person name="Yu Q."/>
            <person name="Zembek L."/>
            <person name="Zhong D."/>
            <person name="Zimmer A."/>
            <person name="Zwirko Z."/>
            <person name="Jaffe D.B."/>
            <person name="Alvarez P."/>
            <person name="Brockman W."/>
            <person name="Butler J."/>
            <person name="Chin C."/>
            <person name="Gnerre S."/>
            <person name="Grabherr M."/>
            <person name="Kleber M."/>
            <person name="Mauceli E."/>
            <person name="MacCallum I."/>
        </authorList>
    </citation>
    <scope>NUCLEOTIDE SEQUENCE [LARGE SCALE GENOMIC DNA]</scope>
    <source>
        <strain evidence="9">Tucson 14024-0371.13</strain>
    </source>
</reference>
<keyword evidence="3 6" id="KW-0812">Transmembrane</keyword>
<comment type="similarity">
    <text evidence="2">Belongs to the PA-phosphatase related phosphoesterase family.</text>
</comment>
<evidence type="ECO:0000256" key="5">
    <source>
        <dbReference type="ARBA" id="ARBA00023136"/>
    </source>
</evidence>
<organism evidence="8 9">
    <name type="scientific">Drosophila ananassae</name>
    <name type="common">Fruit fly</name>
    <dbReference type="NCBI Taxonomy" id="7217"/>
    <lineage>
        <taxon>Eukaryota</taxon>
        <taxon>Metazoa</taxon>
        <taxon>Ecdysozoa</taxon>
        <taxon>Arthropoda</taxon>
        <taxon>Hexapoda</taxon>
        <taxon>Insecta</taxon>
        <taxon>Pterygota</taxon>
        <taxon>Neoptera</taxon>
        <taxon>Endopterygota</taxon>
        <taxon>Diptera</taxon>
        <taxon>Brachycera</taxon>
        <taxon>Muscomorpha</taxon>
        <taxon>Ephydroidea</taxon>
        <taxon>Drosophilidae</taxon>
        <taxon>Drosophila</taxon>
        <taxon>Sophophora</taxon>
    </lineage>
</organism>
<dbReference type="SMART" id="SM00014">
    <property type="entry name" value="acidPPc"/>
    <property type="match status" value="1"/>
</dbReference>
<dbReference type="InParanoid" id="B3MB52"/>
<dbReference type="OrthoDB" id="8907274at2759"/>
<dbReference type="CDD" id="cd03384">
    <property type="entry name" value="PAP2_wunen"/>
    <property type="match status" value="1"/>
</dbReference>
<dbReference type="PANTHER" id="PTHR10165">
    <property type="entry name" value="LIPID PHOSPHATE PHOSPHATASE"/>
    <property type="match status" value="1"/>
</dbReference>
<dbReference type="OMA" id="HDLCQVT"/>
<evidence type="ECO:0000256" key="6">
    <source>
        <dbReference type="SAM" id="Phobius"/>
    </source>
</evidence>
<dbReference type="PANTHER" id="PTHR10165:SF197">
    <property type="entry name" value="FI04477P-RELATED"/>
    <property type="match status" value="1"/>
</dbReference>
<dbReference type="HOGENOM" id="CLU_021458_3_2_1"/>
<evidence type="ECO:0000256" key="1">
    <source>
        <dbReference type="ARBA" id="ARBA00004141"/>
    </source>
</evidence>
<keyword evidence="9" id="KW-1185">Reference proteome</keyword>
<dbReference type="EMBL" id="CH902618">
    <property type="protein sequence ID" value="EDV41353.1"/>
    <property type="molecule type" value="Genomic_DNA"/>
</dbReference>
<accession>B3MB52</accession>
<dbReference type="SUPFAM" id="SSF48317">
    <property type="entry name" value="Acid phosphatase/Vanadium-dependent haloperoxidase"/>
    <property type="match status" value="1"/>
</dbReference>
<gene>
    <name evidence="8" type="primary">Dana\GF10981</name>
    <name evidence="8" type="synonym">dana_GLEANR_10943</name>
    <name evidence="8" type="ORF">GF10981</name>
</gene>
<dbReference type="GO" id="GO:0005886">
    <property type="term" value="C:plasma membrane"/>
    <property type="evidence" value="ECO:0007669"/>
    <property type="project" value="TreeGrafter"/>
</dbReference>
<feature type="domain" description="Phosphatidic acid phosphatase type 2/haloperoxidase" evidence="7">
    <location>
        <begin position="101"/>
        <end position="255"/>
    </location>
</feature>
<dbReference type="InterPro" id="IPR036938">
    <property type="entry name" value="PAP2/HPO_sf"/>
</dbReference>
<keyword evidence="4 6" id="KW-1133">Transmembrane helix</keyword>
<dbReference type="AlphaFoldDB" id="B3MB52"/>
<evidence type="ECO:0000259" key="7">
    <source>
        <dbReference type="SMART" id="SM00014"/>
    </source>
</evidence>